<feature type="compositionally biased region" description="Low complexity" evidence="1">
    <location>
        <begin position="619"/>
        <end position="628"/>
    </location>
</feature>
<gene>
    <name evidence="2" type="ORF">FJM51_03380</name>
</gene>
<comment type="caution">
    <text evidence="2">The sequence shown here is derived from an EMBL/GenBank/DDBJ whole genome shotgun (WGS) entry which is preliminary data.</text>
</comment>
<accession>A0A501WUX1</accession>
<keyword evidence="3" id="KW-1185">Reference proteome</keyword>
<evidence type="ECO:0000256" key="1">
    <source>
        <dbReference type="SAM" id="MobiDB-lite"/>
    </source>
</evidence>
<dbReference type="EMBL" id="VFRP01000002">
    <property type="protein sequence ID" value="TPE53079.1"/>
    <property type="molecule type" value="Genomic_DNA"/>
</dbReference>
<evidence type="ECO:0000313" key="2">
    <source>
        <dbReference type="EMBL" id="TPE53079.1"/>
    </source>
</evidence>
<reference evidence="2 3" key="1">
    <citation type="submission" date="2019-06" db="EMBL/GenBank/DDBJ databases">
        <title>A novel bacterium of genus Amaricoccus, isolated from marine sediment.</title>
        <authorList>
            <person name="Huang H."/>
            <person name="Mo K."/>
            <person name="Hu Y."/>
        </authorList>
    </citation>
    <scope>NUCLEOTIDE SEQUENCE [LARGE SCALE GENOMIC DNA]</scope>
    <source>
        <strain evidence="2 3">HB172011</strain>
    </source>
</reference>
<dbReference type="AlphaFoldDB" id="A0A501WUX1"/>
<proteinExistence type="predicted"/>
<organism evidence="2 3">
    <name type="scientific">Amaricoccus solimangrovi</name>
    <dbReference type="NCBI Taxonomy" id="2589815"/>
    <lineage>
        <taxon>Bacteria</taxon>
        <taxon>Pseudomonadati</taxon>
        <taxon>Pseudomonadota</taxon>
        <taxon>Alphaproteobacteria</taxon>
        <taxon>Rhodobacterales</taxon>
        <taxon>Paracoccaceae</taxon>
        <taxon>Amaricoccus</taxon>
    </lineage>
</organism>
<feature type="region of interest" description="Disordered" evidence="1">
    <location>
        <begin position="617"/>
        <end position="654"/>
    </location>
</feature>
<sequence>MFNLAQVYEGIDNAETARLRQQIYGNQLQQAQIDAANAAQEREWKQQDRALAQQDRSRALADEQRLRGARAGAWSGDAGSLATLATMDPKEAAALAEFRDARMKAGRDAEVEQMRQQTEMVGKAMAWVKAAGDQGEAAARYAMARENLDGGDKLPEQFDPRTVDFMLARAMDTDSILSQGRSDQAQAAMREAFAPQQVDPRGAQGAIQPSANPKGLDPRIIGAVDSQSPLGAGLAGSESGGSFSARNNVPGSGGVGHFGRGQFSIGRLEDAKRAGVIPADMTPEQFTASPDAQQRVEQWHVDDIKRGIRDRGFDRFIGQEIGGVPVTEQGLINVAHLGGQGGLAQFLQSGGQYDPADANGTRLSDYLAMGARDAQAGAGDPMSNPRVAQLMAMAADPNLTEAQKSMLGELLKTFTPAEAPKPTADMQNYQAGLSDPGFMGYLNQKNQPTNINVNTGEDPSGTGAFYKKLDEGAGTNIAAIMESAPAVMRTGRQIDILEQTLANVPTGGGAALKQMAGEWGIPTDGLSDIQAAQALINQMVPGQRAPGSGTMSDADLALFKASIPRIINQPGGNQQIIATMRKINQYDARMVAIANAVANREMTPSEGRAAMMQVENPLAPTGPAQGAPDAGGGAAPLDPGAYRYNPETGSLDRM</sequence>
<evidence type="ECO:0000313" key="3">
    <source>
        <dbReference type="Proteomes" id="UP000319255"/>
    </source>
</evidence>
<name>A0A501WUX1_9RHOB</name>
<feature type="region of interest" description="Disordered" evidence="1">
    <location>
        <begin position="196"/>
        <end position="215"/>
    </location>
</feature>
<protein>
    <recommendedName>
        <fullName evidence="4">Phage tail lysozyme domain-containing protein</fullName>
    </recommendedName>
</protein>
<evidence type="ECO:0008006" key="4">
    <source>
        <dbReference type="Google" id="ProtNLM"/>
    </source>
</evidence>
<dbReference type="Proteomes" id="UP000319255">
    <property type="component" value="Unassembled WGS sequence"/>
</dbReference>
<dbReference type="OrthoDB" id="8370752at2"/>
<dbReference type="RefSeq" id="WP_140452700.1">
    <property type="nucleotide sequence ID" value="NZ_VFRP01000002.1"/>
</dbReference>